<dbReference type="InterPro" id="IPR000195">
    <property type="entry name" value="Rab-GAP-TBC_dom"/>
</dbReference>
<gene>
    <name evidence="2" type="ORF">cyc_00604</name>
</gene>
<dbReference type="Gene3D" id="1.10.10.750">
    <property type="entry name" value="Ypt/Rab-GAP domain of gyp1p, domain 1"/>
    <property type="match status" value="1"/>
</dbReference>
<dbReference type="VEuPathDB" id="ToxoDB:LOC34624036"/>
<protein>
    <submittedName>
        <fullName evidence="2">TBC domain-containing protein</fullName>
    </submittedName>
</protein>
<dbReference type="EMBL" id="JROU02002224">
    <property type="protein sequence ID" value="OEH73855.1"/>
    <property type="molecule type" value="Genomic_DNA"/>
</dbReference>
<comment type="caution">
    <text evidence="2">The sequence shown here is derived from an EMBL/GenBank/DDBJ whole genome shotgun (WGS) entry which is preliminary data.</text>
</comment>
<dbReference type="PANTHER" id="PTHR47219:SF9">
    <property type="entry name" value="GTPASE ACTIVATING PROTEIN AND CENTROSOME-ASSOCIATED, ISOFORM B"/>
    <property type="match status" value="1"/>
</dbReference>
<evidence type="ECO:0000313" key="3">
    <source>
        <dbReference type="Proteomes" id="UP000095192"/>
    </source>
</evidence>
<dbReference type="GO" id="GO:0031267">
    <property type="term" value="F:small GTPase binding"/>
    <property type="evidence" value="ECO:0007669"/>
    <property type="project" value="TreeGrafter"/>
</dbReference>
<dbReference type="InterPro" id="IPR035969">
    <property type="entry name" value="Rab-GAP_TBC_sf"/>
</dbReference>
<dbReference type="GO" id="GO:0005096">
    <property type="term" value="F:GTPase activator activity"/>
    <property type="evidence" value="ECO:0007669"/>
    <property type="project" value="TreeGrafter"/>
</dbReference>
<dbReference type="VEuPathDB" id="ToxoDB:cyc_00604"/>
<dbReference type="AlphaFoldDB" id="A0A1D3CRM2"/>
<dbReference type="InParanoid" id="A0A1D3CRM2"/>
<feature type="domain" description="Rab-GAP TBC" evidence="1">
    <location>
        <begin position="104"/>
        <end position="182"/>
    </location>
</feature>
<dbReference type="SUPFAM" id="SSF47923">
    <property type="entry name" value="Ypt/Rab-GAP domain of gyp1p"/>
    <property type="match status" value="1"/>
</dbReference>
<dbReference type="Proteomes" id="UP000095192">
    <property type="component" value="Unassembled WGS sequence"/>
</dbReference>
<proteinExistence type="predicted"/>
<keyword evidence="3" id="KW-1185">Reference proteome</keyword>
<sequence>MGDPVRPSRNLLYEQLALFPPDITPLCINPLCPVRGFVVDCDEVQLPSRQHEALPDDGGCVDCDMIGDYRTQLRQFDQWRFWISTADFALPRNKQALKTRIRNGIPPPLRGAVWQQLVQVEKFKQEEGISSDLYLRLSSGAAPSVTVLSMIARDVNRTFPKHPLFRDQKAAGQQVGTLEFSE</sequence>
<accession>A0A1D3CRM2</accession>
<dbReference type="InterPro" id="IPR050302">
    <property type="entry name" value="Rab_GAP_TBC_domain"/>
</dbReference>
<evidence type="ECO:0000259" key="1">
    <source>
        <dbReference type="PROSITE" id="PS50086"/>
    </source>
</evidence>
<evidence type="ECO:0000313" key="2">
    <source>
        <dbReference type="EMBL" id="OEH73855.1"/>
    </source>
</evidence>
<dbReference type="PROSITE" id="PS50086">
    <property type="entry name" value="TBC_RABGAP"/>
    <property type="match status" value="1"/>
</dbReference>
<organism evidence="2 3">
    <name type="scientific">Cyclospora cayetanensis</name>
    <dbReference type="NCBI Taxonomy" id="88456"/>
    <lineage>
        <taxon>Eukaryota</taxon>
        <taxon>Sar</taxon>
        <taxon>Alveolata</taxon>
        <taxon>Apicomplexa</taxon>
        <taxon>Conoidasida</taxon>
        <taxon>Coccidia</taxon>
        <taxon>Eucoccidiorida</taxon>
        <taxon>Eimeriorina</taxon>
        <taxon>Eimeriidae</taxon>
        <taxon>Cyclospora</taxon>
    </lineage>
</organism>
<reference evidence="2 3" key="1">
    <citation type="journal article" date="2016" name="BMC Genomics">
        <title>Comparative genomics reveals Cyclospora cayetanensis possesses coccidia-like metabolism and invasion components but unique surface antigens.</title>
        <authorList>
            <person name="Liu S."/>
            <person name="Wang L."/>
            <person name="Zheng H."/>
            <person name="Xu Z."/>
            <person name="Roellig D.M."/>
            <person name="Li N."/>
            <person name="Frace M.A."/>
            <person name="Tang K."/>
            <person name="Arrowood M.J."/>
            <person name="Moss D.M."/>
            <person name="Zhang L."/>
            <person name="Feng Y."/>
            <person name="Xiao L."/>
        </authorList>
    </citation>
    <scope>NUCLEOTIDE SEQUENCE [LARGE SCALE GENOMIC DNA]</scope>
    <source>
        <strain evidence="2 3">CHN_HEN01</strain>
    </source>
</reference>
<dbReference type="PANTHER" id="PTHR47219">
    <property type="entry name" value="RAB GTPASE-ACTIVATING PROTEIN 1-LIKE"/>
    <property type="match status" value="1"/>
</dbReference>
<name>A0A1D3CRM2_9EIME</name>